<dbReference type="EMBL" id="GGEC01077205">
    <property type="protein sequence ID" value="MBX57689.1"/>
    <property type="molecule type" value="Transcribed_RNA"/>
</dbReference>
<accession>A0A2P2PSS9</accession>
<name>A0A2P2PSS9_RHIMU</name>
<dbReference type="AlphaFoldDB" id="A0A2P2PSS9"/>
<proteinExistence type="predicted"/>
<protein>
    <submittedName>
        <fullName evidence="1">Uncharacterized protein</fullName>
    </submittedName>
</protein>
<sequence length="26" mass="2936">MFKCHGTTWINYALGCKNLLTCMEAS</sequence>
<evidence type="ECO:0000313" key="1">
    <source>
        <dbReference type="EMBL" id="MBX57689.1"/>
    </source>
</evidence>
<organism evidence="1">
    <name type="scientific">Rhizophora mucronata</name>
    <name type="common">Asiatic mangrove</name>
    <dbReference type="NCBI Taxonomy" id="61149"/>
    <lineage>
        <taxon>Eukaryota</taxon>
        <taxon>Viridiplantae</taxon>
        <taxon>Streptophyta</taxon>
        <taxon>Embryophyta</taxon>
        <taxon>Tracheophyta</taxon>
        <taxon>Spermatophyta</taxon>
        <taxon>Magnoliopsida</taxon>
        <taxon>eudicotyledons</taxon>
        <taxon>Gunneridae</taxon>
        <taxon>Pentapetalae</taxon>
        <taxon>rosids</taxon>
        <taxon>fabids</taxon>
        <taxon>Malpighiales</taxon>
        <taxon>Rhizophoraceae</taxon>
        <taxon>Rhizophora</taxon>
    </lineage>
</organism>
<reference evidence="1" key="1">
    <citation type="submission" date="2018-02" db="EMBL/GenBank/DDBJ databases">
        <title>Rhizophora mucronata_Transcriptome.</title>
        <authorList>
            <person name="Meera S.P."/>
            <person name="Sreeshan A."/>
            <person name="Augustine A."/>
        </authorList>
    </citation>
    <scope>NUCLEOTIDE SEQUENCE</scope>
    <source>
        <tissue evidence="1">Leaf</tissue>
    </source>
</reference>